<evidence type="ECO:0000313" key="20">
    <source>
        <dbReference type="Proteomes" id="UP001596972"/>
    </source>
</evidence>
<dbReference type="Gene3D" id="3.40.50.300">
    <property type="entry name" value="P-loop containing nucleotide triphosphate hydrolases"/>
    <property type="match status" value="1"/>
</dbReference>
<protein>
    <recommendedName>
        <fullName evidence="16">Adenosylcobinamide kinase</fullName>
        <ecNumber evidence="8">2.7.1.156</ecNumber>
        <ecNumber evidence="9">2.7.7.62</ecNumber>
    </recommendedName>
    <alternativeName>
        <fullName evidence="17">Adenosylcobinamide-phosphate guanylyltransferase</fullName>
    </alternativeName>
</protein>
<evidence type="ECO:0000313" key="19">
    <source>
        <dbReference type="EMBL" id="MFD0905271.1"/>
    </source>
</evidence>
<comment type="similarity">
    <text evidence="7">Belongs to the CobU/CobP family.</text>
</comment>
<evidence type="ECO:0000256" key="12">
    <source>
        <dbReference type="ARBA" id="ARBA00022741"/>
    </source>
</evidence>
<dbReference type="InterPro" id="IPR027417">
    <property type="entry name" value="P-loop_NTPase"/>
</dbReference>
<dbReference type="PANTHER" id="PTHR34848">
    <property type="match status" value="1"/>
</dbReference>
<keyword evidence="12" id="KW-0547">Nucleotide-binding</keyword>
<evidence type="ECO:0000256" key="14">
    <source>
        <dbReference type="ARBA" id="ARBA00022840"/>
    </source>
</evidence>
<comment type="caution">
    <text evidence="19">The sequence shown here is derived from an EMBL/GenBank/DDBJ whole genome shotgun (WGS) entry which is preliminary data.</text>
</comment>
<dbReference type="GO" id="GO:0016779">
    <property type="term" value="F:nucleotidyltransferase activity"/>
    <property type="evidence" value="ECO:0007669"/>
    <property type="project" value="UniProtKB-KW"/>
</dbReference>
<dbReference type="EC" id="2.7.1.156" evidence="8"/>
<dbReference type="InterPro" id="IPR003203">
    <property type="entry name" value="CobU/CobP"/>
</dbReference>
<evidence type="ECO:0000256" key="3">
    <source>
        <dbReference type="ARBA" id="ARBA00001522"/>
    </source>
</evidence>
<evidence type="ECO:0000256" key="17">
    <source>
        <dbReference type="ARBA" id="ARBA00030571"/>
    </source>
</evidence>
<evidence type="ECO:0000256" key="9">
    <source>
        <dbReference type="ARBA" id="ARBA00012523"/>
    </source>
</evidence>
<keyword evidence="11" id="KW-0808">Transferase</keyword>
<comment type="catalytic activity">
    <reaction evidence="3">
        <text>adenosylcob(III)inamide + GTP = adenosylcob(III)inamide phosphate + GDP + H(+)</text>
        <dbReference type="Rhea" id="RHEA:15765"/>
        <dbReference type="ChEBI" id="CHEBI:2480"/>
        <dbReference type="ChEBI" id="CHEBI:15378"/>
        <dbReference type="ChEBI" id="CHEBI:37565"/>
        <dbReference type="ChEBI" id="CHEBI:58189"/>
        <dbReference type="ChEBI" id="CHEBI:58502"/>
        <dbReference type="EC" id="2.7.1.156"/>
    </reaction>
</comment>
<evidence type="ECO:0000256" key="4">
    <source>
        <dbReference type="ARBA" id="ARBA00003889"/>
    </source>
</evidence>
<dbReference type="PANTHER" id="PTHR34848:SF1">
    <property type="entry name" value="BIFUNCTIONAL ADENOSYLCOBALAMIN BIOSYNTHESIS PROTEIN COBU"/>
    <property type="match status" value="1"/>
</dbReference>
<proteinExistence type="inferred from homology"/>
<dbReference type="EMBL" id="JBHTJA010000125">
    <property type="protein sequence ID" value="MFD0905271.1"/>
    <property type="molecule type" value="Genomic_DNA"/>
</dbReference>
<organism evidence="19 20">
    <name type="scientific">Actinomadura sediminis</name>
    <dbReference type="NCBI Taxonomy" id="1038904"/>
    <lineage>
        <taxon>Bacteria</taxon>
        <taxon>Bacillati</taxon>
        <taxon>Actinomycetota</taxon>
        <taxon>Actinomycetes</taxon>
        <taxon>Streptosporangiales</taxon>
        <taxon>Thermomonosporaceae</taxon>
        <taxon>Actinomadura</taxon>
    </lineage>
</organism>
<name>A0ABW3EZK9_9ACTN</name>
<evidence type="ECO:0000256" key="13">
    <source>
        <dbReference type="ARBA" id="ARBA00022777"/>
    </source>
</evidence>
<keyword evidence="10" id="KW-0169">Cobalamin biosynthesis</keyword>
<evidence type="ECO:0000256" key="15">
    <source>
        <dbReference type="ARBA" id="ARBA00023134"/>
    </source>
</evidence>
<comment type="pathway">
    <text evidence="6">Cofactor biosynthesis; adenosylcobalamin biosynthesis; adenosylcobalamin from cob(II)yrinate a,c-diamide: step 5/7.</text>
</comment>
<dbReference type="Proteomes" id="UP001596972">
    <property type="component" value="Unassembled WGS sequence"/>
</dbReference>
<dbReference type="EC" id="2.7.7.62" evidence="9"/>
<evidence type="ECO:0000256" key="7">
    <source>
        <dbReference type="ARBA" id="ARBA00007490"/>
    </source>
</evidence>
<evidence type="ECO:0000256" key="11">
    <source>
        <dbReference type="ARBA" id="ARBA00022679"/>
    </source>
</evidence>
<accession>A0ABW3EZK9</accession>
<evidence type="ECO:0000256" key="6">
    <source>
        <dbReference type="ARBA" id="ARBA00005159"/>
    </source>
</evidence>
<evidence type="ECO:0000256" key="8">
    <source>
        <dbReference type="ARBA" id="ARBA00012016"/>
    </source>
</evidence>
<feature type="compositionally biased region" description="Gly residues" evidence="18">
    <location>
        <begin position="19"/>
        <end position="39"/>
    </location>
</feature>
<comment type="catalytic activity">
    <reaction evidence="2">
        <text>adenosylcob(III)inamide phosphate + GTP + H(+) = adenosylcob(III)inamide-GDP + diphosphate</text>
        <dbReference type="Rhea" id="RHEA:22712"/>
        <dbReference type="ChEBI" id="CHEBI:15378"/>
        <dbReference type="ChEBI" id="CHEBI:33019"/>
        <dbReference type="ChEBI" id="CHEBI:37565"/>
        <dbReference type="ChEBI" id="CHEBI:58502"/>
        <dbReference type="ChEBI" id="CHEBI:60487"/>
        <dbReference type="EC" id="2.7.7.62"/>
    </reaction>
</comment>
<keyword evidence="15" id="KW-0342">GTP-binding</keyword>
<dbReference type="GO" id="GO:0016301">
    <property type="term" value="F:kinase activity"/>
    <property type="evidence" value="ECO:0007669"/>
    <property type="project" value="UniProtKB-KW"/>
</dbReference>
<comment type="catalytic activity">
    <reaction evidence="1">
        <text>adenosylcob(III)inamide + ATP = adenosylcob(III)inamide phosphate + ADP + H(+)</text>
        <dbReference type="Rhea" id="RHEA:15769"/>
        <dbReference type="ChEBI" id="CHEBI:2480"/>
        <dbReference type="ChEBI" id="CHEBI:15378"/>
        <dbReference type="ChEBI" id="CHEBI:30616"/>
        <dbReference type="ChEBI" id="CHEBI:58502"/>
        <dbReference type="ChEBI" id="CHEBI:456216"/>
        <dbReference type="EC" id="2.7.1.156"/>
    </reaction>
</comment>
<evidence type="ECO:0000256" key="5">
    <source>
        <dbReference type="ARBA" id="ARBA00004692"/>
    </source>
</evidence>
<dbReference type="Pfam" id="PF02283">
    <property type="entry name" value="CobU"/>
    <property type="match status" value="1"/>
</dbReference>
<evidence type="ECO:0000256" key="18">
    <source>
        <dbReference type="SAM" id="MobiDB-lite"/>
    </source>
</evidence>
<evidence type="ECO:0000256" key="16">
    <source>
        <dbReference type="ARBA" id="ARBA00029570"/>
    </source>
</evidence>
<sequence>MNTEVNAPDPADGAPPGSTGPGAAPGSGAASGSGPGAGGARPAAAGRVEVLGVAAAGGWPEDGCRCASCNRLRARGVRYERFAATVGGVPWAECARTDVPGGHDVRGPYGERVLVAAGPGSRPEPAPGVRYDAALLDLVGAPEHLGRLRSAGAVTDATRLAAVHVDHRVRSPAELERRLRFWLRPGAGPWRTLLLGGARSGKSAEAELRLAACPEVTYVATGGTRDGDAEWAARVAAHRRRRPARWRTAETTDVAGVLGSAAGAVLVDGLGTWLAAAMDETGAWDDPAAAVRRVLPRVDALVAAWRGTAAHVVAVSDEVGLSVVPATPSGRAFRDALGLLNQRLAAESEETALVVAGRVTELP</sequence>
<comment type="function">
    <text evidence="4">Catalyzes ATP-dependent phosphorylation of adenosylcobinamide and addition of GMP to adenosylcobinamide phosphate.</text>
</comment>
<dbReference type="SUPFAM" id="SSF52540">
    <property type="entry name" value="P-loop containing nucleoside triphosphate hydrolases"/>
    <property type="match status" value="1"/>
</dbReference>
<keyword evidence="14" id="KW-0067">ATP-binding</keyword>
<feature type="compositionally biased region" description="Low complexity" evidence="18">
    <location>
        <begin position="7"/>
        <end position="18"/>
    </location>
</feature>
<comment type="pathway">
    <text evidence="5">Cofactor biosynthesis; adenosylcobalamin biosynthesis; adenosylcobalamin from cob(II)yrinate a,c-diamide: step 6/7.</text>
</comment>
<gene>
    <name evidence="19" type="ORF">ACFQ11_33195</name>
</gene>
<evidence type="ECO:0000256" key="2">
    <source>
        <dbReference type="ARBA" id="ARBA00000711"/>
    </source>
</evidence>
<keyword evidence="13 19" id="KW-0418">Kinase</keyword>
<feature type="region of interest" description="Disordered" evidence="18">
    <location>
        <begin position="1"/>
        <end position="42"/>
    </location>
</feature>
<reference evidence="20" key="1">
    <citation type="journal article" date="2019" name="Int. J. Syst. Evol. Microbiol.">
        <title>The Global Catalogue of Microorganisms (GCM) 10K type strain sequencing project: providing services to taxonomists for standard genome sequencing and annotation.</title>
        <authorList>
            <consortium name="The Broad Institute Genomics Platform"/>
            <consortium name="The Broad Institute Genome Sequencing Center for Infectious Disease"/>
            <person name="Wu L."/>
            <person name="Ma J."/>
        </authorList>
    </citation>
    <scope>NUCLEOTIDE SEQUENCE [LARGE SCALE GENOMIC DNA]</scope>
    <source>
        <strain evidence="20">JCM 31202</strain>
    </source>
</reference>
<keyword evidence="19" id="KW-0548">Nucleotidyltransferase</keyword>
<evidence type="ECO:0000256" key="1">
    <source>
        <dbReference type="ARBA" id="ARBA00000312"/>
    </source>
</evidence>
<dbReference type="RefSeq" id="WP_378306010.1">
    <property type="nucleotide sequence ID" value="NZ_JBHTJA010000125.1"/>
</dbReference>
<evidence type="ECO:0000256" key="10">
    <source>
        <dbReference type="ARBA" id="ARBA00022573"/>
    </source>
</evidence>
<keyword evidence="20" id="KW-1185">Reference proteome</keyword>